<dbReference type="GO" id="GO:0060963">
    <property type="term" value="P:positive regulation of ribosomal protein gene transcription by RNA polymerase II"/>
    <property type="evidence" value="ECO:0007669"/>
    <property type="project" value="TreeGrafter"/>
</dbReference>
<name>A0A8H7RSK2_9FUNG</name>
<dbReference type="AlphaFoldDB" id="A0A8H7RSK2"/>
<dbReference type="EMBL" id="JAEPRB010000475">
    <property type="protein sequence ID" value="KAG2215935.1"/>
    <property type="molecule type" value="Genomic_DNA"/>
</dbReference>
<dbReference type="Proteomes" id="UP000646827">
    <property type="component" value="Unassembled WGS sequence"/>
</dbReference>
<dbReference type="PANTHER" id="PTHR37784">
    <property type="entry name" value="PROTEIN MSN1"/>
    <property type="match status" value="1"/>
</dbReference>
<dbReference type="Pfam" id="PF12550">
    <property type="entry name" value="GCR1_C"/>
    <property type="match status" value="1"/>
</dbReference>
<dbReference type="GO" id="GO:0000978">
    <property type="term" value="F:RNA polymerase II cis-regulatory region sequence-specific DNA binding"/>
    <property type="evidence" value="ECO:0007669"/>
    <property type="project" value="TreeGrafter"/>
</dbReference>
<comment type="caution">
    <text evidence="3">The sequence shown here is derived from an EMBL/GenBank/DDBJ whole genome shotgun (WGS) entry which is preliminary data.</text>
</comment>
<reference evidence="3 4" key="1">
    <citation type="submission" date="2020-12" db="EMBL/GenBank/DDBJ databases">
        <title>Metabolic potential, ecology and presence of endohyphal bacteria is reflected in genomic diversity of Mucoromycotina.</title>
        <authorList>
            <person name="Muszewska A."/>
            <person name="Okrasinska A."/>
            <person name="Steczkiewicz K."/>
            <person name="Drgas O."/>
            <person name="Orlowska M."/>
            <person name="Perlinska-Lenart U."/>
            <person name="Aleksandrzak-Piekarczyk T."/>
            <person name="Szatraj K."/>
            <person name="Zielenkiewicz U."/>
            <person name="Pilsyk S."/>
            <person name="Malc E."/>
            <person name="Mieczkowski P."/>
            <person name="Kruszewska J.S."/>
            <person name="Biernat P."/>
            <person name="Pawlowska J."/>
        </authorList>
    </citation>
    <scope>NUCLEOTIDE SEQUENCE [LARGE SCALE GENOMIC DNA]</scope>
    <source>
        <strain evidence="3 4">CBS 142.35</strain>
    </source>
</reference>
<feature type="compositionally biased region" description="Low complexity" evidence="1">
    <location>
        <begin position="16"/>
        <end position="32"/>
    </location>
</feature>
<accession>A0A8H7RSK2</accession>
<keyword evidence="4" id="KW-1185">Reference proteome</keyword>
<evidence type="ECO:0000313" key="3">
    <source>
        <dbReference type="EMBL" id="KAG2215935.1"/>
    </source>
</evidence>
<gene>
    <name evidence="3" type="ORF">INT45_001777</name>
</gene>
<dbReference type="OrthoDB" id="2290631at2759"/>
<dbReference type="PANTHER" id="PTHR37784:SF4">
    <property type="entry name" value="TRANSCRIPTION FACTOR-LIKE PROTEIN EUC1"/>
    <property type="match status" value="1"/>
</dbReference>
<feature type="domain" description="Transcription activator GCR1-like" evidence="2">
    <location>
        <begin position="52"/>
        <end position="121"/>
    </location>
</feature>
<evidence type="ECO:0000259" key="2">
    <source>
        <dbReference type="Pfam" id="PF12550"/>
    </source>
</evidence>
<dbReference type="GO" id="GO:0000981">
    <property type="term" value="F:DNA-binding transcription factor activity, RNA polymerase II-specific"/>
    <property type="evidence" value="ECO:0007669"/>
    <property type="project" value="TreeGrafter"/>
</dbReference>
<sequence>MEEKFGNGVGIYTQPSSSTNATANVAVNNTASTRRRGREDEEDEEDSPRKRYKLSRDLSNINCLWKEWTVGFTQGKPSINSLNEEYGSKWRQDAKVNEIRKIAEERSISLEDAVQAVENERVSLQGCSLDKLNVSNKK</sequence>
<evidence type="ECO:0000256" key="1">
    <source>
        <dbReference type="SAM" id="MobiDB-lite"/>
    </source>
</evidence>
<protein>
    <recommendedName>
        <fullName evidence="2">Transcription activator GCR1-like domain-containing protein</fullName>
    </recommendedName>
</protein>
<dbReference type="InterPro" id="IPR052146">
    <property type="entry name" value="HOT1"/>
</dbReference>
<organism evidence="3 4">
    <name type="scientific">Circinella minor</name>
    <dbReference type="NCBI Taxonomy" id="1195481"/>
    <lineage>
        <taxon>Eukaryota</taxon>
        <taxon>Fungi</taxon>
        <taxon>Fungi incertae sedis</taxon>
        <taxon>Mucoromycota</taxon>
        <taxon>Mucoromycotina</taxon>
        <taxon>Mucoromycetes</taxon>
        <taxon>Mucorales</taxon>
        <taxon>Lichtheimiaceae</taxon>
        <taxon>Circinella</taxon>
    </lineage>
</organism>
<dbReference type="InterPro" id="IPR022210">
    <property type="entry name" value="TF_GCR1-like"/>
</dbReference>
<feature type="region of interest" description="Disordered" evidence="1">
    <location>
        <begin position="1"/>
        <end position="51"/>
    </location>
</feature>
<evidence type="ECO:0000313" key="4">
    <source>
        <dbReference type="Proteomes" id="UP000646827"/>
    </source>
</evidence>
<proteinExistence type="predicted"/>